<gene>
    <name evidence="1" type="ORF">F5144DRAFT_598146</name>
</gene>
<protein>
    <submittedName>
        <fullName evidence="1">Uncharacterized protein</fullName>
    </submittedName>
</protein>
<dbReference type="Proteomes" id="UP000724584">
    <property type="component" value="Unassembled WGS sequence"/>
</dbReference>
<sequence>MSHPQTILLEDTPTPSPSLLALLQAHLPHSITVLRHLQFARNFPGGHTPSTHILYARHAEEDNNNPPPITTTTAPFAVAFVDLSRAPETQLSLYSSLERAANEATTTTTTEPEPNYYTWTTRPPQDETSLDLVLTLLRRIRALATTTTTTEAENPDPAPENLTPLIGSLHETVRQGLLARGVRMAKSAAVPPGRAWEFCGKWLFRVEALLGGGEEEEGGGGGVVLLPEGAGWDRMRWGDAEVVQGRTSVRRLPETLLKLPSTVVRLEDGTPIAWAFMGLDGTLMTLHVEVSADNNNYVVGQRR</sequence>
<comment type="caution">
    <text evidence="1">The sequence shown here is derived from an EMBL/GenBank/DDBJ whole genome shotgun (WGS) entry which is preliminary data.</text>
</comment>
<dbReference type="EMBL" id="JAGIZQ010000001">
    <property type="protein sequence ID" value="KAH6650711.1"/>
    <property type="molecule type" value="Genomic_DNA"/>
</dbReference>
<accession>A0ACB7PSS4</accession>
<name>A0ACB7PSS4_9PEZI</name>
<keyword evidence="2" id="KW-1185">Reference proteome</keyword>
<reference evidence="1 2" key="1">
    <citation type="journal article" date="2021" name="Nat. Commun.">
        <title>Genetic determinants of endophytism in the Arabidopsis root mycobiome.</title>
        <authorList>
            <person name="Mesny F."/>
            <person name="Miyauchi S."/>
            <person name="Thiergart T."/>
            <person name="Pickel B."/>
            <person name="Atanasova L."/>
            <person name="Karlsson M."/>
            <person name="Huettel B."/>
            <person name="Barry K.W."/>
            <person name="Haridas S."/>
            <person name="Chen C."/>
            <person name="Bauer D."/>
            <person name="Andreopoulos W."/>
            <person name="Pangilinan J."/>
            <person name="LaButti K."/>
            <person name="Riley R."/>
            <person name="Lipzen A."/>
            <person name="Clum A."/>
            <person name="Drula E."/>
            <person name="Henrissat B."/>
            <person name="Kohler A."/>
            <person name="Grigoriev I.V."/>
            <person name="Martin F.M."/>
            <person name="Hacquard S."/>
        </authorList>
    </citation>
    <scope>NUCLEOTIDE SEQUENCE [LARGE SCALE GENOMIC DNA]</scope>
    <source>
        <strain evidence="1 2">MPI-SDFR-AT-0079</strain>
    </source>
</reference>
<evidence type="ECO:0000313" key="1">
    <source>
        <dbReference type="EMBL" id="KAH6650711.1"/>
    </source>
</evidence>
<proteinExistence type="predicted"/>
<organism evidence="1 2">
    <name type="scientific">Chaetomium tenue</name>
    <dbReference type="NCBI Taxonomy" id="1854479"/>
    <lineage>
        <taxon>Eukaryota</taxon>
        <taxon>Fungi</taxon>
        <taxon>Dikarya</taxon>
        <taxon>Ascomycota</taxon>
        <taxon>Pezizomycotina</taxon>
        <taxon>Sordariomycetes</taxon>
        <taxon>Sordariomycetidae</taxon>
        <taxon>Sordariales</taxon>
        <taxon>Chaetomiaceae</taxon>
        <taxon>Chaetomium</taxon>
    </lineage>
</organism>
<evidence type="ECO:0000313" key="2">
    <source>
        <dbReference type="Proteomes" id="UP000724584"/>
    </source>
</evidence>